<gene>
    <name evidence="5" type="ORF">B5M42_02410</name>
</gene>
<dbReference type="EMBL" id="MYFO01000002">
    <property type="protein sequence ID" value="TFE91317.1"/>
    <property type="molecule type" value="Genomic_DNA"/>
</dbReference>
<dbReference type="RefSeq" id="WP_134749319.1">
    <property type="nucleotide sequence ID" value="NZ_MYFO02000004.1"/>
</dbReference>
<evidence type="ECO:0000313" key="5">
    <source>
        <dbReference type="EMBL" id="TFE91317.1"/>
    </source>
</evidence>
<keyword evidence="2 3" id="KW-0802">TPR repeat</keyword>
<evidence type="ECO:0000256" key="4">
    <source>
        <dbReference type="SAM" id="Phobius"/>
    </source>
</evidence>
<accession>A0A4Y8Q9B4</accession>
<evidence type="ECO:0000256" key="2">
    <source>
        <dbReference type="ARBA" id="ARBA00022803"/>
    </source>
</evidence>
<evidence type="ECO:0000256" key="3">
    <source>
        <dbReference type="PROSITE-ProRule" id="PRU00339"/>
    </source>
</evidence>
<name>A0A4Y8Q9B4_9BACL</name>
<dbReference type="Pfam" id="PF14559">
    <property type="entry name" value="TPR_19"/>
    <property type="match status" value="1"/>
</dbReference>
<feature type="repeat" description="TPR" evidence="3">
    <location>
        <begin position="169"/>
        <end position="202"/>
    </location>
</feature>
<organism evidence="5 6">
    <name type="scientific">Paenibacillus athensensis</name>
    <dbReference type="NCBI Taxonomy" id="1967502"/>
    <lineage>
        <taxon>Bacteria</taxon>
        <taxon>Bacillati</taxon>
        <taxon>Bacillota</taxon>
        <taxon>Bacilli</taxon>
        <taxon>Bacillales</taxon>
        <taxon>Paenibacillaceae</taxon>
        <taxon>Paenibacillus</taxon>
    </lineage>
</organism>
<dbReference type="AlphaFoldDB" id="A0A4Y8Q9B4"/>
<dbReference type="InterPro" id="IPR011990">
    <property type="entry name" value="TPR-like_helical_dom_sf"/>
</dbReference>
<keyword evidence="1" id="KW-0677">Repeat</keyword>
<evidence type="ECO:0000256" key="1">
    <source>
        <dbReference type="ARBA" id="ARBA00022737"/>
    </source>
</evidence>
<dbReference type="Gene3D" id="1.25.40.10">
    <property type="entry name" value="Tetratricopeptide repeat domain"/>
    <property type="match status" value="1"/>
</dbReference>
<dbReference type="SMART" id="SM00028">
    <property type="entry name" value="TPR"/>
    <property type="match status" value="3"/>
</dbReference>
<dbReference type="PANTHER" id="PTHR44186:SF1">
    <property type="entry name" value="BARDET-BIEDL SYNDROME 4 PROTEIN"/>
    <property type="match status" value="1"/>
</dbReference>
<comment type="caution">
    <text evidence="5">The sequence shown here is derived from an EMBL/GenBank/DDBJ whole genome shotgun (WGS) entry which is preliminary data.</text>
</comment>
<reference evidence="5 6" key="1">
    <citation type="submission" date="2017-03" db="EMBL/GenBank/DDBJ databases">
        <title>Isolation of Levoglucosan Utilizing Bacteria.</title>
        <authorList>
            <person name="Arya A.S."/>
        </authorList>
    </citation>
    <scope>NUCLEOTIDE SEQUENCE [LARGE SCALE GENOMIC DNA]</scope>
    <source>
        <strain evidence="5 6">MEC069</strain>
    </source>
</reference>
<feature type="transmembrane region" description="Helical" evidence="4">
    <location>
        <begin position="6"/>
        <end position="31"/>
    </location>
</feature>
<dbReference type="SUPFAM" id="SSF48452">
    <property type="entry name" value="TPR-like"/>
    <property type="match status" value="1"/>
</dbReference>
<protein>
    <submittedName>
        <fullName evidence="5">Uncharacterized protein</fullName>
    </submittedName>
</protein>
<keyword evidence="4" id="KW-1133">Transmembrane helix</keyword>
<keyword evidence="6" id="KW-1185">Reference proteome</keyword>
<proteinExistence type="predicted"/>
<dbReference type="Pfam" id="PF13181">
    <property type="entry name" value="TPR_8"/>
    <property type="match status" value="1"/>
</dbReference>
<dbReference type="PROSITE" id="PS50005">
    <property type="entry name" value="TPR"/>
    <property type="match status" value="1"/>
</dbReference>
<dbReference type="OrthoDB" id="2658060at2"/>
<dbReference type="Proteomes" id="UP000298246">
    <property type="component" value="Unassembled WGS sequence"/>
</dbReference>
<keyword evidence="4" id="KW-0812">Transmembrane</keyword>
<evidence type="ECO:0000313" key="6">
    <source>
        <dbReference type="Proteomes" id="UP000298246"/>
    </source>
</evidence>
<keyword evidence="4" id="KW-0472">Membrane</keyword>
<sequence>MSKLVIFGLLVYLTGNPFLAIILMVIILYLLDQRFLGLTPSVLRPFQLRRRASRLRQELRSSPHNTSTKLDLARTCMLLGRYGEAQRYLEETLVMMSDSADVHAELGLCALKLGDIGRGEALLLQALELNPRVKYGEPYLRMGEAFAATDPSKAVAYIERFREEHSSSCEAYYRLGRLYEQLGRSEDAKRAYGEALDIYRGLPRYSRRKQRRWALLARLR</sequence>
<dbReference type="PANTHER" id="PTHR44186">
    <property type="match status" value="1"/>
</dbReference>
<dbReference type="InterPro" id="IPR019734">
    <property type="entry name" value="TPR_rpt"/>
</dbReference>